<proteinExistence type="predicted"/>
<dbReference type="Gene3D" id="1.25.10.10">
    <property type="entry name" value="Leucine-rich Repeat Variant"/>
    <property type="match status" value="1"/>
</dbReference>
<evidence type="ECO:0000313" key="2">
    <source>
        <dbReference type="EMBL" id="KOM34861.1"/>
    </source>
</evidence>
<dbReference type="InterPro" id="IPR027165">
    <property type="entry name" value="CND3"/>
</dbReference>
<evidence type="ECO:0000256" key="1">
    <source>
        <dbReference type="SAM" id="MobiDB-lite"/>
    </source>
</evidence>
<accession>A0A0L9TWI3</accession>
<feature type="compositionally biased region" description="Polar residues" evidence="1">
    <location>
        <begin position="1"/>
        <end position="14"/>
    </location>
</feature>
<dbReference type="GO" id="GO:0000796">
    <property type="term" value="C:condensin complex"/>
    <property type="evidence" value="ECO:0007669"/>
    <property type="project" value="InterPro"/>
</dbReference>
<dbReference type="STRING" id="3914.A0A0L9TWI3"/>
<feature type="region of interest" description="Disordered" evidence="1">
    <location>
        <begin position="1"/>
        <end position="36"/>
    </location>
</feature>
<dbReference type="OMA" id="CAANKSA"/>
<evidence type="ECO:0008006" key="4">
    <source>
        <dbReference type="Google" id="ProtNLM"/>
    </source>
</evidence>
<dbReference type="EMBL" id="CM003372">
    <property type="protein sequence ID" value="KOM34861.1"/>
    <property type="molecule type" value="Genomic_DNA"/>
</dbReference>
<protein>
    <recommendedName>
        <fullName evidence="4">Condensin complex subunit 1 C-terminal domain-containing protein</fullName>
    </recommendedName>
</protein>
<organism evidence="2 3">
    <name type="scientific">Phaseolus angularis</name>
    <name type="common">Azuki bean</name>
    <name type="synonym">Vigna angularis</name>
    <dbReference type="NCBI Taxonomy" id="3914"/>
    <lineage>
        <taxon>Eukaryota</taxon>
        <taxon>Viridiplantae</taxon>
        <taxon>Streptophyta</taxon>
        <taxon>Embryophyta</taxon>
        <taxon>Tracheophyta</taxon>
        <taxon>Spermatophyta</taxon>
        <taxon>Magnoliopsida</taxon>
        <taxon>eudicotyledons</taxon>
        <taxon>Gunneridae</taxon>
        <taxon>Pentapetalae</taxon>
        <taxon>rosids</taxon>
        <taxon>fabids</taxon>
        <taxon>Fabales</taxon>
        <taxon>Fabaceae</taxon>
        <taxon>Papilionoideae</taxon>
        <taxon>50 kb inversion clade</taxon>
        <taxon>NPAAA clade</taxon>
        <taxon>indigoferoid/millettioid clade</taxon>
        <taxon>Phaseoleae</taxon>
        <taxon>Vigna</taxon>
    </lineage>
</organism>
<name>A0A0L9TWI3_PHAAN</name>
<reference evidence="3" key="1">
    <citation type="journal article" date="2015" name="Proc. Natl. Acad. Sci. U.S.A.">
        <title>Genome sequencing of adzuki bean (Vigna angularis) provides insight into high starch and low fat accumulation and domestication.</title>
        <authorList>
            <person name="Yang K."/>
            <person name="Tian Z."/>
            <person name="Chen C."/>
            <person name="Luo L."/>
            <person name="Zhao B."/>
            <person name="Wang Z."/>
            <person name="Yu L."/>
            <person name="Li Y."/>
            <person name="Sun Y."/>
            <person name="Li W."/>
            <person name="Chen Y."/>
            <person name="Li Y."/>
            <person name="Zhang Y."/>
            <person name="Ai D."/>
            <person name="Zhao J."/>
            <person name="Shang C."/>
            <person name="Ma Y."/>
            <person name="Wu B."/>
            <person name="Wang M."/>
            <person name="Gao L."/>
            <person name="Sun D."/>
            <person name="Zhang P."/>
            <person name="Guo F."/>
            <person name="Wang W."/>
            <person name="Li Y."/>
            <person name="Wang J."/>
            <person name="Varshney R.K."/>
            <person name="Wang J."/>
            <person name="Ling H.Q."/>
            <person name="Wan P."/>
        </authorList>
    </citation>
    <scope>NUCLEOTIDE SEQUENCE</scope>
    <source>
        <strain evidence="3">cv. Jingnong 6</strain>
    </source>
</reference>
<dbReference type="PANTHER" id="PTHR14418">
    <property type="entry name" value="CONDENSIN COMPLEX SUBUNIT 3-RELATED"/>
    <property type="match status" value="1"/>
</dbReference>
<dbReference type="SUPFAM" id="SSF48371">
    <property type="entry name" value="ARM repeat"/>
    <property type="match status" value="1"/>
</dbReference>
<dbReference type="Gramene" id="KOM34861">
    <property type="protein sequence ID" value="KOM34861"/>
    <property type="gene ID" value="LR48_Vigan02g101100"/>
</dbReference>
<dbReference type="InterPro" id="IPR016024">
    <property type="entry name" value="ARM-type_fold"/>
</dbReference>
<dbReference type="PANTHER" id="PTHR14418:SF5">
    <property type="entry name" value="CONDENSIN COMPLEX SUBUNIT 3"/>
    <property type="match status" value="1"/>
</dbReference>
<gene>
    <name evidence="2" type="ORF">LR48_Vigan02g101100</name>
</gene>
<dbReference type="AlphaFoldDB" id="A0A0L9TWI3"/>
<dbReference type="InterPro" id="IPR011989">
    <property type="entry name" value="ARM-like"/>
</dbReference>
<dbReference type="GO" id="GO:0007076">
    <property type="term" value="P:mitotic chromosome condensation"/>
    <property type="evidence" value="ECO:0007669"/>
    <property type="project" value="InterPro"/>
</dbReference>
<evidence type="ECO:0000313" key="3">
    <source>
        <dbReference type="Proteomes" id="UP000053144"/>
    </source>
</evidence>
<dbReference type="GO" id="GO:0000793">
    <property type="term" value="C:condensed chromosome"/>
    <property type="evidence" value="ECO:0007669"/>
    <property type="project" value="TreeGrafter"/>
</dbReference>
<sequence>MAKTINTDPGSLTRAQRKKLRSEDGGLDIRSTSREGRGDIGHQAIDAEIAAILDEARTSYATHNRKLKELSLFRAKSSSSVFFSAFSRTLTPLFDFQRRLASVERVVSFVSALAASASDEFPDCFLKFLLAAATTSNKTVRFRACQIVSEIILRLPDDAEVSNEIWDEVIEWMMVRVRDKIPMVRTFAVRALSRFVNDSLNSDILDLYLEVLPLEQNAGKMPKDYMGMLERKQSKHYLYHDDSECGVVGRDRCGEC</sequence>
<dbReference type="Proteomes" id="UP000053144">
    <property type="component" value="Chromosome 2"/>
</dbReference>